<evidence type="ECO:0000256" key="1">
    <source>
        <dbReference type="ARBA" id="ARBA00006192"/>
    </source>
</evidence>
<gene>
    <name evidence="6" type="ORF">CANVERA_P4495</name>
</gene>
<dbReference type="EMBL" id="CANTUO010000005">
    <property type="protein sequence ID" value="CAI5759983.1"/>
    <property type="molecule type" value="Genomic_DNA"/>
</dbReference>
<evidence type="ECO:0000256" key="5">
    <source>
        <dbReference type="ARBA" id="ARBA00044527"/>
    </source>
</evidence>
<dbReference type="PANTHER" id="PTHR47936:SF1">
    <property type="entry name" value="PENTATRICOPEPTIDE REPEAT-CONTAINING PROTEIN GUN1, CHLOROPLASTIC"/>
    <property type="match status" value="1"/>
</dbReference>
<dbReference type="PANTHER" id="PTHR47936">
    <property type="entry name" value="PPR_LONG DOMAIN-CONTAINING PROTEIN"/>
    <property type="match status" value="1"/>
</dbReference>
<comment type="similarity">
    <text evidence="1">Belongs to the CCM1 family.</text>
</comment>
<protein>
    <recommendedName>
        <fullName evidence="5">Mitochondrial 15S rRNA processing factor CCM1</fullName>
    </recommendedName>
</protein>
<sequence>MIPLKSLVSRSTRSSIIKIRNNARISVALRYKSTISAEQPVIDSNFVKRNPQNEKLTNITKQISNTIKANNLNESIEIFTEGIQFIRKIQKEENMRFQSIWNSFGPLAMEIINQIDNPEQLETFLKILNTYGVCNKYFYTKLASLYVHQENYEKALEAFVFMKEHIKKLNSHRMLIKVGSRSIESKSYHIYNLAYYSYIFMCIKNGGYSRENAMKLMGTREITTNVVRSTLIEFGLYDQSKFKLFAGFELNEKAKRYDVNSIIHEIKKVESKEALDFLYLQMLKMGKAKEMVVDELVLINFMEQYFNYKQYDKVVQILQQILSSVEKPSIKTWNVVIKSLTNPTQIKNNRNDLRSQFEKVLNTIKSMDIPYNNDTYIAIVSAYANFGEFDKVKYYMENFNVPKEANDGILKGLILNNKIQDAEQNLKELIKKDFIPSTQTMNEFLTYYARNRNTQAIKGIISFMKDNNIAQDMATITTLLNLEFKSSFDKGKELDLAQFFKQFQITQNENFKLNEHICNTILQGFIKNRSLEAARAFYNQIKTNFPKSTWLHTQQMVGEISIGSPMQGIEIFQYYIKNIKDEPIIWNTLIRNLLQVNEDDLAMAYFNKFTNKTHGARANHFTYYFILQHYIKKRDLAQIQAIVNQLSKHQLDEYGRISELGLGKLGINIPENLSNLAK</sequence>
<evidence type="ECO:0000313" key="7">
    <source>
        <dbReference type="Proteomes" id="UP001152885"/>
    </source>
</evidence>
<reference evidence="6" key="1">
    <citation type="submission" date="2022-12" db="EMBL/GenBank/DDBJ databases">
        <authorList>
            <person name="Brejova B."/>
        </authorList>
    </citation>
    <scope>NUCLEOTIDE SEQUENCE</scope>
</reference>
<proteinExistence type="inferred from homology"/>
<dbReference type="GO" id="GO:0031930">
    <property type="term" value="P:mitochondria-nucleus signaling pathway"/>
    <property type="evidence" value="ECO:0007669"/>
    <property type="project" value="TreeGrafter"/>
</dbReference>
<dbReference type="Proteomes" id="UP001152885">
    <property type="component" value="Unassembled WGS sequence"/>
</dbReference>
<evidence type="ECO:0000256" key="3">
    <source>
        <dbReference type="ARBA" id="ARBA00044493"/>
    </source>
</evidence>
<dbReference type="InterPro" id="IPR011990">
    <property type="entry name" value="TPR-like_helical_dom_sf"/>
</dbReference>
<evidence type="ECO:0000256" key="4">
    <source>
        <dbReference type="ARBA" id="ARBA00044511"/>
    </source>
</evidence>
<evidence type="ECO:0000256" key="2">
    <source>
        <dbReference type="ARBA" id="ARBA00022737"/>
    </source>
</evidence>
<dbReference type="OrthoDB" id="185373at2759"/>
<comment type="caution">
    <text evidence="6">The sequence shown here is derived from an EMBL/GenBank/DDBJ whole genome shotgun (WGS) entry which is preliminary data.</text>
</comment>
<organism evidence="6 7">
    <name type="scientific">Candida verbasci</name>
    <dbReference type="NCBI Taxonomy" id="1227364"/>
    <lineage>
        <taxon>Eukaryota</taxon>
        <taxon>Fungi</taxon>
        <taxon>Dikarya</taxon>
        <taxon>Ascomycota</taxon>
        <taxon>Saccharomycotina</taxon>
        <taxon>Pichiomycetes</taxon>
        <taxon>Debaryomycetaceae</taxon>
        <taxon>Candida/Lodderomyces clade</taxon>
        <taxon>Candida</taxon>
    </lineage>
</organism>
<comment type="subunit">
    <text evidence="4">Binds to mitochondrial small subunit 15S rRNA.</text>
</comment>
<comment type="function">
    <text evidence="3">Regulates mitochondrial small subunit maturation by controlling 15S rRNA 5'-end processing. Localizes to the 5' precursor of the 15S rRNA in a position that is subsequently occupied by mS47 in the mature yeast mtSSU. Uses structure and sequence-specific RNA recognition, binding to a single-stranded region of the precursor and specifically recognizing bases -6 to -1. The exchange of Ccm1 for mS47 is coupled to the irreversible removal of precursor rRNA that is accompanied by conformational changes of the mitoribosomal proteins uS5m and mS26. These conformational changes signal completion of 5'-end rRNA processing through protection of the mature 5'-end of the 15S rRNA and stabilization of mS47. The removal of the 5' precursor together with the dissociation of Ccm1 may be catalyzed by the 5'-3' exoribonuclease Pet127. Involved in the specific removal of group I introns in mitochondrial encoded transcripts.</text>
</comment>
<name>A0A9W4TYH7_9ASCO</name>
<keyword evidence="7" id="KW-1185">Reference proteome</keyword>
<evidence type="ECO:0000313" key="6">
    <source>
        <dbReference type="EMBL" id="CAI5759983.1"/>
    </source>
</evidence>
<accession>A0A9W4TYH7</accession>
<keyword evidence="2" id="KW-0677">Repeat</keyword>
<dbReference type="Gene3D" id="1.25.40.10">
    <property type="entry name" value="Tetratricopeptide repeat domain"/>
    <property type="match status" value="3"/>
</dbReference>
<dbReference type="AlphaFoldDB" id="A0A9W4TYH7"/>